<sequence>MISEWNGILDRSQYMAVMNISGIVFAAVMVTIISVLN</sequence>
<feature type="transmembrane region" description="Helical" evidence="1">
    <location>
        <begin position="14"/>
        <end position="36"/>
    </location>
</feature>
<name>A7ZNC7_ECO24</name>
<protein>
    <submittedName>
        <fullName evidence="2">Uncharacterized protein</fullName>
    </submittedName>
</protein>
<reference evidence="3" key="1">
    <citation type="journal article" date="2008" name="J. Bacteriol.">
        <title>The pangenome structure of Escherichia coli: comparative genomic analysis of E. coli commensal and pathogenic isolates.</title>
        <authorList>
            <person name="Rasko D.A."/>
            <person name="Rosovitz M.J."/>
            <person name="Myers G.S."/>
            <person name="Mongodin E.F."/>
            <person name="Fricke W.F."/>
            <person name="Gajer P."/>
            <person name="Crabtree J."/>
            <person name="Sebaihia M."/>
            <person name="Thomson N.R."/>
            <person name="Chaudhuri R."/>
            <person name="Henderson I.R."/>
            <person name="Sperandio V."/>
            <person name="Ravel J."/>
        </authorList>
    </citation>
    <scope>NUCLEOTIDE SEQUENCE [LARGE SCALE GENOMIC DNA]</scope>
    <source>
        <strain evidence="3">E24377A / ETEC</strain>
    </source>
</reference>
<dbReference type="HOGENOM" id="CLU_3342987_0_0_6"/>
<gene>
    <name evidence="2" type="ordered locus">EcE24377A_2240</name>
</gene>
<evidence type="ECO:0000313" key="2">
    <source>
        <dbReference type="EMBL" id="ABV21184.1"/>
    </source>
</evidence>
<dbReference type="EMBL" id="CP000800">
    <property type="protein sequence ID" value="ABV21184.1"/>
    <property type="molecule type" value="Genomic_DNA"/>
</dbReference>
<keyword evidence="1" id="KW-1133">Transmembrane helix</keyword>
<keyword evidence="3" id="KW-1185">Reference proteome</keyword>
<evidence type="ECO:0000313" key="3">
    <source>
        <dbReference type="Proteomes" id="UP000001122"/>
    </source>
</evidence>
<dbReference type="KEGG" id="ecw:EcE24377A_2240"/>
<dbReference type="AlphaFoldDB" id="A7ZNC7"/>
<keyword evidence="1" id="KW-0812">Transmembrane</keyword>
<accession>A7ZNC7</accession>
<evidence type="ECO:0000256" key="1">
    <source>
        <dbReference type="SAM" id="Phobius"/>
    </source>
</evidence>
<dbReference type="Proteomes" id="UP000001122">
    <property type="component" value="Chromosome"/>
</dbReference>
<organism evidence="2 3">
    <name type="scientific">Escherichia coli O139:H28 (strain E24377A / ETEC)</name>
    <dbReference type="NCBI Taxonomy" id="331111"/>
    <lineage>
        <taxon>Bacteria</taxon>
        <taxon>Pseudomonadati</taxon>
        <taxon>Pseudomonadota</taxon>
        <taxon>Gammaproteobacteria</taxon>
        <taxon>Enterobacterales</taxon>
        <taxon>Enterobacteriaceae</taxon>
        <taxon>Escherichia</taxon>
    </lineage>
</organism>
<keyword evidence="1" id="KW-0472">Membrane</keyword>
<proteinExistence type="predicted"/>